<evidence type="ECO:0000313" key="2">
    <source>
        <dbReference type="EMBL" id="MBP2294429.1"/>
    </source>
</evidence>
<comment type="caution">
    <text evidence="2">The sequence shown here is derived from an EMBL/GenBank/DDBJ whole genome shotgun (WGS) entry which is preliminary data.</text>
</comment>
<accession>A0ABS4SPF5</accession>
<evidence type="ECO:0000313" key="3">
    <source>
        <dbReference type="Proteomes" id="UP000781958"/>
    </source>
</evidence>
<dbReference type="EMBL" id="JAGINP010000016">
    <property type="protein sequence ID" value="MBP2294429.1"/>
    <property type="molecule type" value="Genomic_DNA"/>
</dbReference>
<protein>
    <submittedName>
        <fullName evidence="2">Uncharacterized protein</fullName>
    </submittedName>
</protein>
<sequence length="170" mass="18913">MRQALLRPLLTVAAVLYFLVDALVFAALRPVAAWIGRLKIVARIAAWIGRLGPYPTLALFVVPLVVLEPLKPVGLYLMGTGHPLEGGAIIAAAEIIKITLVERLFRISRDKLLTIPAFAWCYVRVVRWLDWLNALPPWVAVKRLAARVKDAAHGMLRNLRGWALRLANRG</sequence>
<evidence type="ECO:0000256" key="1">
    <source>
        <dbReference type="SAM" id="Phobius"/>
    </source>
</evidence>
<keyword evidence="1" id="KW-1133">Transmembrane helix</keyword>
<proteinExistence type="predicted"/>
<keyword evidence="1" id="KW-0472">Membrane</keyword>
<keyword evidence="3" id="KW-1185">Reference proteome</keyword>
<feature type="transmembrane region" description="Helical" evidence="1">
    <location>
        <begin position="40"/>
        <end position="66"/>
    </location>
</feature>
<reference evidence="2 3" key="1">
    <citation type="submission" date="2021-03" db="EMBL/GenBank/DDBJ databases">
        <title>Genomic Encyclopedia of Type Strains, Phase III (KMG-III): the genomes of soil and plant-associated and newly described type strains.</title>
        <authorList>
            <person name="Whitman W."/>
        </authorList>
    </citation>
    <scope>NUCLEOTIDE SEQUENCE [LARGE SCALE GENOMIC DNA]</scope>
    <source>
        <strain evidence="2 3">IMMIB AFH-6</strain>
    </source>
</reference>
<feature type="transmembrane region" description="Helical" evidence="1">
    <location>
        <begin position="6"/>
        <end position="28"/>
    </location>
</feature>
<keyword evidence="1" id="KW-0812">Transmembrane</keyword>
<organism evidence="2 3">
    <name type="scientific">Azospirillum rugosum</name>
    <dbReference type="NCBI Taxonomy" id="416170"/>
    <lineage>
        <taxon>Bacteria</taxon>
        <taxon>Pseudomonadati</taxon>
        <taxon>Pseudomonadota</taxon>
        <taxon>Alphaproteobacteria</taxon>
        <taxon>Rhodospirillales</taxon>
        <taxon>Azospirillaceae</taxon>
        <taxon>Azospirillum</taxon>
    </lineage>
</organism>
<feature type="transmembrane region" description="Helical" evidence="1">
    <location>
        <begin position="86"/>
        <end position="105"/>
    </location>
</feature>
<dbReference type="RefSeq" id="WP_307420367.1">
    <property type="nucleotide sequence ID" value="NZ_JAGINP010000016.1"/>
</dbReference>
<gene>
    <name evidence="2" type="ORF">J2851_004219</name>
</gene>
<name>A0ABS4SPF5_9PROT</name>
<dbReference type="Proteomes" id="UP000781958">
    <property type="component" value="Unassembled WGS sequence"/>
</dbReference>